<name>A0A3P6U3V4_DIBLA</name>
<evidence type="ECO:0000256" key="1">
    <source>
        <dbReference type="SAM" id="MobiDB-lite"/>
    </source>
</evidence>
<reference evidence="2 3" key="1">
    <citation type="submission" date="2018-11" db="EMBL/GenBank/DDBJ databases">
        <authorList>
            <consortium name="Pathogen Informatics"/>
        </authorList>
    </citation>
    <scope>NUCLEOTIDE SEQUENCE [LARGE SCALE GENOMIC DNA]</scope>
</reference>
<dbReference type="InterPro" id="IPR008936">
    <property type="entry name" value="Rho_GTPase_activation_prot"/>
</dbReference>
<dbReference type="GO" id="GO:0005096">
    <property type="term" value="F:GTPase activator activity"/>
    <property type="evidence" value="ECO:0007669"/>
    <property type="project" value="TreeGrafter"/>
</dbReference>
<evidence type="ECO:0000313" key="3">
    <source>
        <dbReference type="Proteomes" id="UP000281553"/>
    </source>
</evidence>
<dbReference type="EMBL" id="UYRU01045144">
    <property type="protein sequence ID" value="VDK88715.1"/>
    <property type="molecule type" value="Genomic_DNA"/>
</dbReference>
<proteinExistence type="predicted"/>
<feature type="compositionally biased region" description="Low complexity" evidence="1">
    <location>
        <begin position="101"/>
        <end position="117"/>
    </location>
</feature>
<feature type="non-terminal residue" evidence="2">
    <location>
        <position position="137"/>
    </location>
</feature>
<dbReference type="Gene3D" id="1.10.555.10">
    <property type="entry name" value="Rho GTPase activation protein"/>
    <property type="match status" value="1"/>
</dbReference>
<dbReference type="SUPFAM" id="SSF48350">
    <property type="entry name" value="GTPase activation domain, GAP"/>
    <property type="match status" value="1"/>
</dbReference>
<dbReference type="OrthoDB" id="437889at2759"/>
<protein>
    <recommendedName>
        <fullName evidence="4">Rho-GAP domain-containing protein</fullName>
    </recommendedName>
</protein>
<sequence length="137" mass="15189">MDHCSASSVVRRDFLLKPCVFGGSLEEIMKIQGCRFPSLRLPWIQIFLTEELLRLNGAKAQGIFRLSTDLDTFTTVRFQLEKLFEVFRMVHVIPKDTGDRSSTLSSQSSNESPAAGAGAAAIGQYTILRPPPAGWSR</sequence>
<evidence type="ECO:0000313" key="2">
    <source>
        <dbReference type="EMBL" id="VDK88715.1"/>
    </source>
</evidence>
<dbReference type="PANTHER" id="PTHR45876">
    <property type="entry name" value="FI04035P"/>
    <property type="match status" value="1"/>
</dbReference>
<feature type="region of interest" description="Disordered" evidence="1">
    <location>
        <begin position="96"/>
        <end position="117"/>
    </location>
</feature>
<dbReference type="GO" id="GO:0005737">
    <property type="term" value="C:cytoplasm"/>
    <property type="evidence" value="ECO:0007669"/>
    <property type="project" value="TreeGrafter"/>
</dbReference>
<keyword evidence="3" id="KW-1185">Reference proteome</keyword>
<organism evidence="2 3">
    <name type="scientific">Dibothriocephalus latus</name>
    <name type="common">Fish tapeworm</name>
    <name type="synonym">Diphyllobothrium latum</name>
    <dbReference type="NCBI Taxonomy" id="60516"/>
    <lineage>
        <taxon>Eukaryota</taxon>
        <taxon>Metazoa</taxon>
        <taxon>Spiralia</taxon>
        <taxon>Lophotrochozoa</taxon>
        <taxon>Platyhelminthes</taxon>
        <taxon>Cestoda</taxon>
        <taxon>Eucestoda</taxon>
        <taxon>Diphyllobothriidea</taxon>
        <taxon>Diphyllobothriidae</taxon>
        <taxon>Dibothriocephalus</taxon>
    </lineage>
</organism>
<dbReference type="Proteomes" id="UP000281553">
    <property type="component" value="Unassembled WGS sequence"/>
</dbReference>
<gene>
    <name evidence="2" type="ORF">DILT_LOCUS4263</name>
</gene>
<dbReference type="PANTHER" id="PTHR45876:SF8">
    <property type="entry name" value="FI04035P"/>
    <property type="match status" value="1"/>
</dbReference>
<evidence type="ECO:0008006" key="4">
    <source>
        <dbReference type="Google" id="ProtNLM"/>
    </source>
</evidence>
<dbReference type="AlphaFoldDB" id="A0A3P6U3V4"/>
<accession>A0A3P6U3V4</accession>